<comment type="caution">
    <text evidence="10">The sequence shown here is derived from an EMBL/GenBank/DDBJ whole genome shotgun (WGS) entry which is preliminary data.</text>
</comment>
<evidence type="ECO:0000256" key="6">
    <source>
        <dbReference type="ARBA" id="ARBA00022898"/>
    </source>
</evidence>
<evidence type="ECO:0000259" key="9">
    <source>
        <dbReference type="Pfam" id="PF00464"/>
    </source>
</evidence>
<dbReference type="InterPro" id="IPR001085">
    <property type="entry name" value="Ser_HO-MeTrfase"/>
</dbReference>
<dbReference type="Gene3D" id="3.90.1150.10">
    <property type="entry name" value="Aspartate Aminotransferase, domain 1"/>
    <property type="match status" value="1"/>
</dbReference>
<dbReference type="HAMAP" id="MF_00051">
    <property type="entry name" value="SHMT"/>
    <property type="match status" value="1"/>
</dbReference>
<feature type="compositionally biased region" description="Pro residues" evidence="8">
    <location>
        <begin position="569"/>
        <end position="578"/>
    </location>
</feature>
<evidence type="ECO:0000256" key="2">
    <source>
        <dbReference type="ARBA" id="ARBA00004777"/>
    </source>
</evidence>
<dbReference type="Gene3D" id="3.40.640.10">
    <property type="entry name" value="Type I PLP-dependent aspartate aminotransferase-like (Major domain)"/>
    <property type="match status" value="1"/>
</dbReference>
<dbReference type="PANTHER" id="PTHR11680:SF28">
    <property type="entry name" value="SERINE HYDROXYMETHYLTRANSFERASE, MITOCHONDRIAL"/>
    <property type="match status" value="1"/>
</dbReference>
<comment type="function">
    <text evidence="7">Interconversion of serine and glycine.</text>
</comment>
<feature type="region of interest" description="Disordered" evidence="8">
    <location>
        <begin position="547"/>
        <end position="584"/>
    </location>
</feature>
<dbReference type="InterPro" id="IPR039429">
    <property type="entry name" value="SHMT-like_dom"/>
</dbReference>
<evidence type="ECO:0000256" key="7">
    <source>
        <dbReference type="RuleBase" id="RU000585"/>
    </source>
</evidence>
<keyword evidence="6 7" id="KW-0663">Pyridoxal phosphate</keyword>
<dbReference type="PANTHER" id="PTHR11680">
    <property type="entry name" value="SERINE HYDROXYMETHYLTRANSFERASE"/>
    <property type="match status" value="1"/>
</dbReference>
<dbReference type="CDD" id="cd00378">
    <property type="entry name" value="SHMT"/>
    <property type="match status" value="1"/>
</dbReference>
<accession>A0ABD3SSI7</accession>
<gene>
    <name evidence="10" type="ORF">ACHAXA_003157</name>
</gene>
<dbReference type="InterPro" id="IPR015421">
    <property type="entry name" value="PyrdxlP-dep_Trfase_major"/>
</dbReference>
<comment type="pathway">
    <text evidence="2 7">One-carbon metabolism; tetrahydrofolate interconversion.</text>
</comment>
<dbReference type="GO" id="GO:0004372">
    <property type="term" value="F:glycine hydroxymethyltransferase activity"/>
    <property type="evidence" value="ECO:0007669"/>
    <property type="project" value="UniProtKB-EC"/>
</dbReference>
<keyword evidence="5 7" id="KW-0808">Transferase</keyword>
<dbReference type="InterPro" id="IPR019798">
    <property type="entry name" value="Ser_HO-MeTrfase_PLP_BS"/>
</dbReference>
<dbReference type="AlphaFoldDB" id="A0ABD3SSI7"/>
<evidence type="ECO:0000256" key="5">
    <source>
        <dbReference type="ARBA" id="ARBA00022679"/>
    </source>
</evidence>
<proteinExistence type="inferred from homology"/>
<comment type="similarity">
    <text evidence="3 7">Belongs to the SHMT family.</text>
</comment>
<dbReference type="SUPFAM" id="SSF53383">
    <property type="entry name" value="PLP-dependent transferases"/>
    <property type="match status" value="1"/>
</dbReference>
<comment type="catalytic activity">
    <reaction evidence="7">
        <text>(6R)-5,10-methylene-5,6,7,8-tetrahydrofolate + glycine + H2O = (6S)-5,6,7,8-tetrahydrofolate + L-serine</text>
        <dbReference type="Rhea" id="RHEA:15481"/>
        <dbReference type="ChEBI" id="CHEBI:15377"/>
        <dbReference type="ChEBI" id="CHEBI:15636"/>
        <dbReference type="ChEBI" id="CHEBI:33384"/>
        <dbReference type="ChEBI" id="CHEBI:57305"/>
        <dbReference type="ChEBI" id="CHEBI:57453"/>
        <dbReference type="EC" id="2.1.2.1"/>
    </reaction>
</comment>
<dbReference type="InterPro" id="IPR015422">
    <property type="entry name" value="PyrdxlP-dep_Trfase_small"/>
</dbReference>
<evidence type="ECO:0000256" key="3">
    <source>
        <dbReference type="ARBA" id="ARBA00006376"/>
    </source>
</evidence>
<dbReference type="EMBL" id="JALLPB020000004">
    <property type="protein sequence ID" value="KAL3827423.1"/>
    <property type="molecule type" value="Genomic_DNA"/>
</dbReference>
<protein>
    <recommendedName>
        <fullName evidence="7">Serine hydroxymethyltransferase</fullName>
        <ecNumber evidence="7">2.1.2.1</ecNumber>
    </recommendedName>
</protein>
<reference evidence="10 11" key="1">
    <citation type="submission" date="2024-10" db="EMBL/GenBank/DDBJ databases">
        <title>Updated reference genomes for cyclostephanoid diatoms.</title>
        <authorList>
            <person name="Roberts W.R."/>
            <person name="Alverson A.J."/>
        </authorList>
    </citation>
    <scope>NUCLEOTIDE SEQUENCE [LARGE SCALE GENOMIC DNA]</scope>
    <source>
        <strain evidence="10 11">AJA228-03</strain>
    </source>
</reference>
<dbReference type="FunFam" id="3.40.640.10:FF:000097">
    <property type="entry name" value="Serine hydroxymethyltransferase"/>
    <property type="match status" value="1"/>
</dbReference>
<dbReference type="InterPro" id="IPR015424">
    <property type="entry name" value="PyrdxlP-dep_Trfase"/>
</dbReference>
<dbReference type="Pfam" id="PF00464">
    <property type="entry name" value="SHMT"/>
    <property type="match status" value="1"/>
</dbReference>
<feature type="domain" description="Serine hydroxymethyltransferase-like" evidence="9">
    <location>
        <begin position="50"/>
        <end position="447"/>
    </location>
</feature>
<dbReference type="NCBIfam" id="NF000586">
    <property type="entry name" value="PRK00011.1"/>
    <property type="match status" value="1"/>
</dbReference>
<dbReference type="EC" id="2.1.2.1" evidence="7"/>
<evidence type="ECO:0000256" key="1">
    <source>
        <dbReference type="ARBA" id="ARBA00001933"/>
    </source>
</evidence>
<dbReference type="GO" id="GO:0006730">
    <property type="term" value="P:one-carbon metabolic process"/>
    <property type="evidence" value="ECO:0007669"/>
    <property type="project" value="UniProtKB-KW"/>
</dbReference>
<evidence type="ECO:0000313" key="11">
    <source>
        <dbReference type="Proteomes" id="UP001530377"/>
    </source>
</evidence>
<comment type="cofactor">
    <cofactor evidence="1 7">
        <name>pyridoxal 5'-phosphate</name>
        <dbReference type="ChEBI" id="CHEBI:597326"/>
    </cofactor>
</comment>
<sequence>MISSRSASSLVPSLRRAVVASTANADLRFSPCVRPSSSSAAGASLNRRLPDVDPELCRLIEQEKARQRSSLVLIASENFTSRAVLDALGSVLSNKYSEGYPGARYYGGNENIDRVELLCQERALGAFHLNPDEWGVNVQSLSGSPANFQVYTALLETHGRILSLDLPHGGHLSHGFQTPTKKISMVSRYFESMPYRLDESTGRIDYDQMERSAELFRPKMIVAGASAYSRLIDYERVRSIADKVGAYVLADMAHISGLVAAEVIPSPFPYADVVTTTTHKSLRGPRGAMIFYRRGRKGVTAKGEPIMHDLEERINFAVFPGLQGGPHNHTIGALAVALKQASTPEFVEYQRRVLSNCAALAGELQKRGYDIVSGGTDNHLVLVNVKTSRGIDGARVERILELACIASNKNTVPGDTSALTPGGIRMGTPALTSRGFDEGDFVRVAEFFDRAVNIAVRLKDTEGGKKMKGFRDMCAVGPSVDPELVILRKEVSDFASAFPTIGFEEEEMEFRGEYNRETITTMEEGRRIKPNTSIMNDDVATSETQIRVNAISKPEPTSLEREPTSALPETPPPPPALKPPKKPRDMRLRDCFEINPVDGGYDRIVCRYCTEYTKLWLKFNPTKARKHLTENCTGTDEALIRILLSSTQAARKSLQGGDAVSDGAGRAALVPSDAPVSMSTKKRKLKGHNRKSPVHLTFHTDADAVGLDVTAPIEHGVLIFLLSFPENGPKLSFVAASNAVGAASCIDGFMNLRPSGSWMASMWSTERDGMRTGPHCRWPLHPAALEDGTTRIQTVERLLKTMIVN</sequence>
<evidence type="ECO:0000256" key="8">
    <source>
        <dbReference type="SAM" id="MobiDB-lite"/>
    </source>
</evidence>
<evidence type="ECO:0000256" key="4">
    <source>
        <dbReference type="ARBA" id="ARBA00022563"/>
    </source>
</evidence>
<dbReference type="Proteomes" id="UP001530377">
    <property type="component" value="Unassembled WGS sequence"/>
</dbReference>
<evidence type="ECO:0000313" key="10">
    <source>
        <dbReference type="EMBL" id="KAL3827423.1"/>
    </source>
</evidence>
<dbReference type="InterPro" id="IPR049943">
    <property type="entry name" value="Ser_HO-MeTrfase-like"/>
</dbReference>
<organism evidence="10 11">
    <name type="scientific">Cyclostephanos tholiformis</name>
    <dbReference type="NCBI Taxonomy" id="382380"/>
    <lineage>
        <taxon>Eukaryota</taxon>
        <taxon>Sar</taxon>
        <taxon>Stramenopiles</taxon>
        <taxon>Ochrophyta</taxon>
        <taxon>Bacillariophyta</taxon>
        <taxon>Coscinodiscophyceae</taxon>
        <taxon>Thalassiosirophycidae</taxon>
        <taxon>Stephanodiscales</taxon>
        <taxon>Stephanodiscaceae</taxon>
        <taxon>Cyclostephanos</taxon>
    </lineage>
</organism>
<dbReference type="PROSITE" id="PS00096">
    <property type="entry name" value="SHMT"/>
    <property type="match status" value="1"/>
</dbReference>
<keyword evidence="11" id="KW-1185">Reference proteome</keyword>
<name>A0ABD3SSI7_9STRA</name>
<keyword evidence="4 7" id="KW-0554">One-carbon metabolism</keyword>